<dbReference type="InterPro" id="IPR036942">
    <property type="entry name" value="Beta-barrel_TonB_sf"/>
</dbReference>
<dbReference type="InterPro" id="IPR000531">
    <property type="entry name" value="Beta-barrel_TonB"/>
</dbReference>
<dbReference type="SUPFAM" id="SSF56935">
    <property type="entry name" value="Porins"/>
    <property type="match status" value="1"/>
</dbReference>
<dbReference type="InterPro" id="IPR012910">
    <property type="entry name" value="Plug_dom"/>
</dbReference>
<dbReference type="AlphaFoldDB" id="A0A5C8ZLN2"/>
<evidence type="ECO:0000256" key="7">
    <source>
        <dbReference type="ARBA" id="ARBA00023065"/>
    </source>
</evidence>
<evidence type="ECO:0000259" key="14">
    <source>
        <dbReference type="Pfam" id="PF00593"/>
    </source>
</evidence>
<evidence type="ECO:0000256" key="9">
    <source>
        <dbReference type="ARBA" id="ARBA00023136"/>
    </source>
</evidence>
<protein>
    <submittedName>
        <fullName evidence="16">TonB-dependent receptor plug domain-containing protein</fullName>
    </submittedName>
</protein>
<evidence type="ECO:0000256" key="1">
    <source>
        <dbReference type="ARBA" id="ARBA00004571"/>
    </source>
</evidence>
<evidence type="ECO:0000256" key="3">
    <source>
        <dbReference type="ARBA" id="ARBA00022452"/>
    </source>
</evidence>
<keyword evidence="8 12" id="KW-0798">TonB box</keyword>
<keyword evidence="6" id="KW-0408">Iron</keyword>
<dbReference type="PANTHER" id="PTHR32552:SF81">
    <property type="entry name" value="TONB-DEPENDENT OUTER MEMBRANE RECEPTOR"/>
    <property type="match status" value="1"/>
</dbReference>
<evidence type="ECO:0000256" key="6">
    <source>
        <dbReference type="ARBA" id="ARBA00023004"/>
    </source>
</evidence>
<evidence type="ECO:0000256" key="13">
    <source>
        <dbReference type="SAM" id="MobiDB-lite"/>
    </source>
</evidence>
<keyword evidence="7" id="KW-0406">Ion transport</keyword>
<proteinExistence type="inferred from homology"/>
<evidence type="ECO:0000256" key="4">
    <source>
        <dbReference type="ARBA" id="ARBA00022496"/>
    </source>
</evidence>
<comment type="similarity">
    <text evidence="11 12">Belongs to the TonB-dependent receptor family.</text>
</comment>
<dbReference type="InterPro" id="IPR039426">
    <property type="entry name" value="TonB-dep_rcpt-like"/>
</dbReference>
<dbReference type="EMBL" id="VRYZ01000009">
    <property type="protein sequence ID" value="TXS89383.1"/>
    <property type="molecule type" value="Genomic_DNA"/>
</dbReference>
<feature type="region of interest" description="Disordered" evidence="13">
    <location>
        <begin position="390"/>
        <end position="421"/>
    </location>
</feature>
<evidence type="ECO:0000256" key="11">
    <source>
        <dbReference type="PROSITE-ProRule" id="PRU01360"/>
    </source>
</evidence>
<feature type="domain" description="TonB-dependent receptor plug" evidence="15">
    <location>
        <begin position="79"/>
        <end position="183"/>
    </location>
</feature>
<dbReference type="Gene3D" id="2.40.170.20">
    <property type="entry name" value="TonB-dependent receptor, beta-barrel domain"/>
    <property type="match status" value="2"/>
</dbReference>
<comment type="caution">
    <text evidence="16">The sequence shown here is derived from an EMBL/GenBank/DDBJ whole genome shotgun (WGS) entry which is preliminary data.</text>
</comment>
<evidence type="ECO:0000256" key="5">
    <source>
        <dbReference type="ARBA" id="ARBA00022692"/>
    </source>
</evidence>
<dbReference type="PROSITE" id="PS52016">
    <property type="entry name" value="TONB_DEPENDENT_REC_3"/>
    <property type="match status" value="1"/>
</dbReference>
<keyword evidence="5 11" id="KW-0812">Transmembrane</keyword>
<keyword evidence="9 11" id="KW-0472">Membrane</keyword>
<keyword evidence="4" id="KW-0410">Iron transport</keyword>
<keyword evidence="17" id="KW-1185">Reference proteome</keyword>
<dbReference type="PANTHER" id="PTHR32552">
    <property type="entry name" value="FERRICHROME IRON RECEPTOR-RELATED"/>
    <property type="match status" value="1"/>
</dbReference>
<dbReference type="OrthoDB" id="7051185at2"/>
<feature type="domain" description="TonB-dependent receptor-like beta-barrel" evidence="14">
    <location>
        <begin position="329"/>
        <end position="843"/>
    </location>
</feature>
<dbReference type="Proteomes" id="UP000321933">
    <property type="component" value="Unassembled WGS sequence"/>
</dbReference>
<dbReference type="GO" id="GO:0006826">
    <property type="term" value="P:iron ion transport"/>
    <property type="evidence" value="ECO:0007669"/>
    <property type="project" value="UniProtKB-KW"/>
</dbReference>
<dbReference type="Pfam" id="PF07715">
    <property type="entry name" value="Plug"/>
    <property type="match status" value="1"/>
</dbReference>
<keyword evidence="10 11" id="KW-0998">Cell outer membrane</keyword>
<comment type="subcellular location">
    <subcellularLocation>
        <location evidence="1 11">Cell outer membrane</location>
        <topology evidence="1 11">Multi-pass membrane protein</topology>
    </subcellularLocation>
</comment>
<evidence type="ECO:0000256" key="2">
    <source>
        <dbReference type="ARBA" id="ARBA00022448"/>
    </source>
</evidence>
<keyword evidence="2 11" id="KW-0813">Transport</keyword>
<reference evidence="16 17" key="1">
    <citation type="submission" date="2019-08" db="EMBL/GenBank/DDBJ databases">
        <title>Parahaliea maris sp. nov., isolated from the surface seawater.</title>
        <authorList>
            <person name="Liu Y."/>
        </authorList>
    </citation>
    <scope>NUCLEOTIDE SEQUENCE [LARGE SCALE GENOMIC DNA]</scope>
    <source>
        <strain evidence="16 17">S2-26</strain>
    </source>
</reference>
<evidence type="ECO:0000256" key="10">
    <source>
        <dbReference type="ARBA" id="ARBA00023237"/>
    </source>
</evidence>
<evidence type="ECO:0000313" key="16">
    <source>
        <dbReference type="EMBL" id="TXS89383.1"/>
    </source>
</evidence>
<evidence type="ECO:0000313" key="17">
    <source>
        <dbReference type="Proteomes" id="UP000321933"/>
    </source>
</evidence>
<dbReference type="Pfam" id="PF00593">
    <property type="entry name" value="TonB_dep_Rec_b-barrel"/>
    <property type="match status" value="1"/>
</dbReference>
<dbReference type="GO" id="GO:0009279">
    <property type="term" value="C:cell outer membrane"/>
    <property type="evidence" value="ECO:0007669"/>
    <property type="project" value="UniProtKB-SubCell"/>
</dbReference>
<organism evidence="16 17">
    <name type="scientific">Parahaliea aestuarii</name>
    <dbReference type="NCBI Taxonomy" id="1852021"/>
    <lineage>
        <taxon>Bacteria</taxon>
        <taxon>Pseudomonadati</taxon>
        <taxon>Pseudomonadota</taxon>
        <taxon>Gammaproteobacteria</taxon>
        <taxon>Cellvibrionales</taxon>
        <taxon>Halieaceae</taxon>
        <taxon>Parahaliea</taxon>
    </lineage>
</organism>
<gene>
    <name evidence="16" type="ORF">FVW59_17865</name>
</gene>
<keyword evidence="3 11" id="KW-1134">Transmembrane beta strand</keyword>
<name>A0A5C8ZLN2_9GAMM</name>
<sequence length="889" mass="97784">MGAGTLRSEFDRQTQRYNNKRKGDAMLKFGDRTWMRPALGLNVLSLAVGGALLVPTAGVQAQVLEEVIVTARKRQEAMQDVPVSVTAFTGNQLRDAGIVNLKDLGYQTPGVQIDQSSAAQIWIRGIGQRDDGSRVDAPVGVYVDGLYIPRKDGQLLDLIDVESIQVLRGPQGTLFGKNTTAGALVVTTQMPDTEFSGFVDARVGNYERRDLKASANIPLVDDVLLSKVTVGSVRRDGYQRNIVTGQEAASEDRLSAALQLRWLPADTLTVDALAYYGETAEIQPTTNCRWLERSSFNGEDSLFGNRILPGDRVPVDAYNDNDTPVMPGFSAQSPSFEAACRRSEALQDDYRTTTDQRIEYNLDNLLLGLTVEWEINDSLSLKSITGFGEQEKSGNFGNPDNDVTELPFSTRYRPGGSPSDRDHFSQELQFIGSAFDDRLDYTFGLFAMKENIDDGTDGSVSWSTGSLIFAPVPIMLINSPTAELQTYELENTTYAAFFQGSYELTDQLELTAGLRWTSEQREQSVSQLLLDEAAFRETAFAAIAGTPGIIPLQAAGVGLVTDLDALLAADIFTTINNAFPLDAEGQQIYPLLPAVDHHADETWEEVTPMLSLAYHLPEATLDALGMQSAMVYLGYAEGFKSGTFEPVGIDGQATVQPETVVNYELGFKIDFFGSSMRLNGALFRTDFDDMQLRQVLLDSGGSPRVVLTNASSTRITGGELEWSWLPTDNLLLMATGSYNDYDYLDFEEPQFSSRALFAQQPLPITDRSSEPFAEVPKLTYSLAVQYTWDTSWGTFVPRLDYSYVDEIFMGLDAGAGQNLDQSTFDDYGLLNARLGWRSQSGRLEGAVYATNLTDELYYFGAAAVGDSTGAFQTTTAPPRMYGLEFRYNF</sequence>
<evidence type="ECO:0000259" key="15">
    <source>
        <dbReference type="Pfam" id="PF07715"/>
    </source>
</evidence>
<keyword evidence="16" id="KW-0675">Receptor</keyword>
<accession>A0A5C8ZLN2</accession>
<evidence type="ECO:0000256" key="12">
    <source>
        <dbReference type="RuleBase" id="RU003357"/>
    </source>
</evidence>
<evidence type="ECO:0000256" key="8">
    <source>
        <dbReference type="ARBA" id="ARBA00023077"/>
    </source>
</evidence>